<dbReference type="SMART" id="SM01027">
    <property type="entry name" value="Beta-Casp"/>
    <property type="match status" value="1"/>
</dbReference>
<sequence length="542" mass="60544">MADNDQLSLRFHGAAGTVTGSCMEFQLGGKHLLVDCGMFQGSRSLEALNHGSFDFDIDKIDGVVLTHAHIDHCGLLPKLVAQGWKGKIWCTQATSDLLEYMLGDAGRIQESEAERHNRRRDRAGEERFVPIYTAEDALKAWRMSEPVEREEWFEPVPGFRARLWNAGHILGSASVELMAGGVHVLCSGDLGPEHKAFHPDPEAPAQFDHVICESTYGDRARQKLTMAQRRSQLEREIKDAIARGGNLVIPTFALERTQELLLDIARLADANRIPNVPVFVDSPLASRATKVFGAHADELEDICGDDIFHHPSIHYVEDVKESMRINTLSGAIIMAASGMCEAGRIRHHLKHNLHRRESTILFVGFQTKGTLGRVILEGAKRVRISGEDINVRAQIRRIDSYSAHADRDELLAWIAARRPIAGTLFLSHGESDAIASLKAQVEKDDPNLRVIEPQIGEVYELGAGEPARRTQTGRLDLEQMAGTDWQNEYADFVSNLKAHLGKIRDEKARKQALSDMRRVLDSYNEARERKKRHHAPGDNDQV</sequence>
<evidence type="ECO:0000259" key="2">
    <source>
        <dbReference type="SMART" id="SM00849"/>
    </source>
</evidence>
<dbReference type="SUPFAM" id="SSF56281">
    <property type="entry name" value="Metallo-hydrolase/oxidoreductase"/>
    <property type="match status" value="1"/>
</dbReference>
<evidence type="ECO:0000256" key="1">
    <source>
        <dbReference type="ARBA" id="ARBA00022801"/>
    </source>
</evidence>
<dbReference type="RefSeq" id="WP_079730491.1">
    <property type="nucleotide sequence ID" value="NZ_FVZE01000003.1"/>
</dbReference>
<dbReference type="InterPro" id="IPR001279">
    <property type="entry name" value="Metallo-B-lactamas"/>
</dbReference>
<name>A0A1U6HVB8_9SPHN</name>
<dbReference type="Gene3D" id="3.40.50.10890">
    <property type="match status" value="1"/>
</dbReference>
<evidence type="ECO:0000313" key="4">
    <source>
        <dbReference type="EMBL" id="SLJ99699.1"/>
    </source>
</evidence>
<feature type="domain" description="Metallo-beta-lactamase" evidence="2">
    <location>
        <begin position="19"/>
        <end position="245"/>
    </location>
</feature>
<proteinExistence type="predicted"/>
<dbReference type="STRING" id="428990.SAMN06295987_103142"/>
<dbReference type="Pfam" id="PF10996">
    <property type="entry name" value="Beta-Casp"/>
    <property type="match status" value="1"/>
</dbReference>
<accession>A0A1U6HVB8</accession>
<evidence type="ECO:0000313" key="5">
    <source>
        <dbReference type="Proteomes" id="UP000190989"/>
    </source>
</evidence>
<dbReference type="PANTHER" id="PTHR11203">
    <property type="entry name" value="CLEAVAGE AND POLYADENYLATION SPECIFICITY FACTOR FAMILY MEMBER"/>
    <property type="match status" value="1"/>
</dbReference>
<dbReference type="Pfam" id="PF07521">
    <property type="entry name" value="RMMBL"/>
    <property type="match status" value="1"/>
</dbReference>
<dbReference type="Pfam" id="PF00753">
    <property type="entry name" value="Lactamase_B"/>
    <property type="match status" value="1"/>
</dbReference>
<dbReference type="PANTHER" id="PTHR11203:SF37">
    <property type="entry name" value="INTEGRATOR COMPLEX SUBUNIT 11"/>
    <property type="match status" value="1"/>
</dbReference>
<dbReference type="InterPro" id="IPR022712">
    <property type="entry name" value="Beta_Casp"/>
</dbReference>
<protein>
    <submittedName>
        <fullName evidence="4">Metallo-beta-lactamase family protein</fullName>
    </submittedName>
</protein>
<organism evidence="4 5">
    <name type="scientific">Novosphingobium mathurense</name>
    <dbReference type="NCBI Taxonomy" id="428990"/>
    <lineage>
        <taxon>Bacteria</taxon>
        <taxon>Pseudomonadati</taxon>
        <taxon>Pseudomonadota</taxon>
        <taxon>Alphaproteobacteria</taxon>
        <taxon>Sphingomonadales</taxon>
        <taxon>Sphingomonadaceae</taxon>
        <taxon>Novosphingobium</taxon>
    </lineage>
</organism>
<dbReference type="SMART" id="SM00849">
    <property type="entry name" value="Lactamase_B"/>
    <property type="match status" value="1"/>
</dbReference>
<dbReference type="InterPro" id="IPR011108">
    <property type="entry name" value="RMMBL"/>
</dbReference>
<dbReference type="InterPro" id="IPR050698">
    <property type="entry name" value="MBL"/>
</dbReference>
<feature type="domain" description="Beta-Casp" evidence="3">
    <location>
        <begin position="257"/>
        <end position="375"/>
    </location>
</feature>
<gene>
    <name evidence="4" type="ORF">SAMN06295987_103142</name>
</gene>
<dbReference type="AlphaFoldDB" id="A0A1U6HVB8"/>
<dbReference type="Gene3D" id="3.60.15.10">
    <property type="entry name" value="Ribonuclease Z/Hydroxyacylglutathione hydrolase-like"/>
    <property type="match status" value="1"/>
</dbReference>
<keyword evidence="5" id="KW-1185">Reference proteome</keyword>
<dbReference type="InterPro" id="IPR036866">
    <property type="entry name" value="RibonucZ/Hydroxyglut_hydro"/>
</dbReference>
<dbReference type="GO" id="GO:0004521">
    <property type="term" value="F:RNA endonuclease activity"/>
    <property type="evidence" value="ECO:0007669"/>
    <property type="project" value="TreeGrafter"/>
</dbReference>
<evidence type="ECO:0000259" key="3">
    <source>
        <dbReference type="SMART" id="SM01027"/>
    </source>
</evidence>
<dbReference type="CDD" id="cd16295">
    <property type="entry name" value="TTHA0252-CPSF-like_MBL-fold"/>
    <property type="match status" value="1"/>
</dbReference>
<keyword evidence="1" id="KW-0378">Hydrolase</keyword>
<reference evidence="5" key="1">
    <citation type="submission" date="2017-02" db="EMBL/GenBank/DDBJ databases">
        <authorList>
            <person name="Varghese N."/>
            <person name="Submissions S."/>
        </authorList>
    </citation>
    <scope>NUCLEOTIDE SEQUENCE [LARGE SCALE GENOMIC DNA]</scope>
    <source>
        <strain evidence="5">SM117</strain>
    </source>
</reference>
<dbReference type="Proteomes" id="UP000190989">
    <property type="component" value="Unassembled WGS sequence"/>
</dbReference>
<dbReference type="GO" id="GO:0016787">
    <property type="term" value="F:hydrolase activity"/>
    <property type="evidence" value="ECO:0007669"/>
    <property type="project" value="UniProtKB-KW"/>
</dbReference>
<dbReference type="EMBL" id="FVZE01000003">
    <property type="protein sequence ID" value="SLJ99699.1"/>
    <property type="molecule type" value="Genomic_DNA"/>
</dbReference>